<accession>A0AAE0T754</accession>
<dbReference type="InterPro" id="IPR028612">
    <property type="entry name" value="Topoisom_1_IA"/>
</dbReference>
<dbReference type="InterPro" id="IPR013497">
    <property type="entry name" value="Topo_IA_cen"/>
</dbReference>
<feature type="compositionally biased region" description="Basic residues" evidence="15">
    <location>
        <begin position="1"/>
        <end position="10"/>
    </location>
</feature>
<proteinExistence type="inferred from homology"/>
<dbReference type="InterPro" id="IPR013498">
    <property type="entry name" value="Topo_IA_Znf"/>
</dbReference>
<dbReference type="PANTHER" id="PTHR42785:SF1">
    <property type="entry name" value="DNA TOPOISOMERASE"/>
    <property type="match status" value="1"/>
</dbReference>
<evidence type="ECO:0000259" key="17">
    <source>
        <dbReference type="PROSITE" id="PS52039"/>
    </source>
</evidence>
<dbReference type="Gene3D" id="2.70.20.10">
    <property type="entry name" value="Topoisomerase I, domain 3"/>
    <property type="match status" value="2"/>
</dbReference>
<dbReference type="SUPFAM" id="SSF56712">
    <property type="entry name" value="Prokaryotic type I DNA topoisomerase"/>
    <property type="match status" value="1"/>
</dbReference>
<keyword evidence="4" id="KW-0479">Metal-binding</keyword>
<dbReference type="HAMAP" id="MF_00952">
    <property type="entry name" value="Topoisom_1_prok"/>
    <property type="match status" value="1"/>
</dbReference>
<dbReference type="Proteomes" id="UP001195483">
    <property type="component" value="Unassembled WGS sequence"/>
</dbReference>
<dbReference type="PROSITE" id="PS50880">
    <property type="entry name" value="TOPRIM"/>
    <property type="match status" value="1"/>
</dbReference>
<evidence type="ECO:0000313" key="18">
    <source>
        <dbReference type="EMBL" id="KAK3605019.1"/>
    </source>
</evidence>
<evidence type="ECO:0000256" key="2">
    <source>
        <dbReference type="ARBA" id="ARBA00009446"/>
    </source>
</evidence>
<comment type="catalytic activity">
    <reaction evidence="1">
        <text>ATP-independent breakage of single-stranded DNA, followed by passage and rejoining.</text>
        <dbReference type="EC" id="5.6.2.1"/>
    </reaction>
</comment>
<keyword evidence="5" id="KW-0863">Zinc-finger</keyword>
<dbReference type="GO" id="GO:0008270">
    <property type="term" value="F:zinc ion binding"/>
    <property type="evidence" value="ECO:0007669"/>
    <property type="project" value="UniProtKB-KW"/>
</dbReference>
<dbReference type="SMART" id="SM00436">
    <property type="entry name" value="TOP1Bc"/>
    <property type="match status" value="1"/>
</dbReference>
<sequence length="773" mass="87959">MEKKVSKRRLSATPSSEIDSTAHVKNLTKDDKDKILVIVESPSKAKTINKYLGNNFQVKASVGHVKELPRKEIGIDFDNDYMPKYVIIKGKEKVVKELKDYAKQSSKIILATDPDREGEAIAWHISNELTPLKKNISRALFNEITPNAVRTALEHLRDLDYKLVQSQQARQGIDKIVGYKISPFLWKTVLNGLSAGRVQSVALRLLCERQSEIDAFTPVEYWTILAEFITNTNEIILAKLAKIDLKDVSIRDEPSAKAITEEIKTLSFSISQIRKRDQKRNAPAPFITSTLQQAASNKFAFSSKRTMALAQQLYEGITFNGEPMGLITYMHAHEAIRPTSVYRRPQDLKTYLDKNQYQLYELIWQRFLASQMAAALFEQTSVDITDNKSKYLFRANGRKVLFEGFLKTFTDQNQLDYEEKKSTKEDTDNEDIISILPTSINEKDPLAIKTIIPNQHFTKPPSRYSEASLVKELDNYGIGRPSTYAAILSTLVERGYVDNLNRRLTPTELGKDVNKILIANFSQLFNVTYTAEMESNLDKIATGETDYIHTMDNFYKPFIAALLIREKNPILPQNENQRTCPKCQRGTLIIKWTKRGKFIGCSLYPKCDHIESNESSKPKAIVTHVLCPKCNKFPMVVRIGKFGKFLGCSGYTEIKCNGALNLTKQETVMPPKMPPLTVNIPCPNCKTDMYLRRGKRGAWLGCANFPKCKGRKTWSSISTDEQSYYQRLLSEHEKKIQLPEIKTTDGTPLDFSLKIEDLIVKDEPLKKEPIETT</sequence>
<dbReference type="Gene3D" id="3.40.50.140">
    <property type="match status" value="1"/>
</dbReference>
<evidence type="ECO:0000313" key="19">
    <source>
        <dbReference type="Proteomes" id="UP001195483"/>
    </source>
</evidence>
<keyword evidence="9" id="KW-0238">DNA-binding</keyword>
<gene>
    <name evidence="18" type="ORF">CHS0354_000684</name>
</gene>
<reference evidence="18" key="1">
    <citation type="journal article" date="2021" name="Genome Biol. Evol.">
        <title>A High-Quality Reference Genome for a Parasitic Bivalve with Doubly Uniparental Inheritance (Bivalvia: Unionida).</title>
        <authorList>
            <person name="Smith C.H."/>
        </authorList>
    </citation>
    <scope>NUCLEOTIDE SEQUENCE</scope>
    <source>
        <strain evidence="18">CHS0354</strain>
    </source>
</reference>
<dbReference type="InterPro" id="IPR006171">
    <property type="entry name" value="TOPRIM_dom"/>
</dbReference>
<comment type="similarity">
    <text evidence="2">Belongs to the type IA topoisomerase family.</text>
</comment>
<dbReference type="GO" id="GO:0003917">
    <property type="term" value="F:DNA topoisomerase type I (single strand cut, ATP-independent) activity"/>
    <property type="evidence" value="ECO:0007669"/>
    <property type="project" value="UniProtKB-EC"/>
</dbReference>
<evidence type="ECO:0000256" key="15">
    <source>
        <dbReference type="SAM" id="MobiDB-lite"/>
    </source>
</evidence>
<dbReference type="InterPro" id="IPR034149">
    <property type="entry name" value="TOPRIM_TopoI"/>
</dbReference>
<dbReference type="InterPro" id="IPR023405">
    <property type="entry name" value="Topo_IA_core_domain"/>
</dbReference>
<evidence type="ECO:0000256" key="9">
    <source>
        <dbReference type="ARBA" id="ARBA00023125"/>
    </source>
</evidence>
<protein>
    <recommendedName>
        <fullName evidence="3">DNA topoisomerase</fullName>
        <ecNumber evidence="3">5.6.2.1</ecNumber>
    </recommendedName>
    <alternativeName>
        <fullName evidence="14">Omega-protein</fullName>
    </alternativeName>
    <alternativeName>
        <fullName evidence="13">Relaxing enzyme</fullName>
    </alternativeName>
    <alternativeName>
        <fullName evidence="11">Swivelase</fullName>
    </alternativeName>
    <alternativeName>
        <fullName evidence="12">Untwisting enzyme</fullName>
    </alternativeName>
</protein>
<evidence type="ECO:0000256" key="5">
    <source>
        <dbReference type="ARBA" id="ARBA00022771"/>
    </source>
</evidence>
<dbReference type="EC" id="5.6.2.1" evidence="3"/>
<feature type="region of interest" description="Disordered" evidence="15">
    <location>
        <begin position="1"/>
        <end position="23"/>
    </location>
</feature>
<feature type="domain" description="Topo IA-type catalytic" evidence="17">
    <location>
        <begin position="160"/>
        <end position="563"/>
    </location>
</feature>
<dbReference type="InterPro" id="IPR013826">
    <property type="entry name" value="Topo_IA_cen_sub3"/>
</dbReference>
<dbReference type="Pfam" id="PF01396">
    <property type="entry name" value="Zn_ribbon_Top1"/>
    <property type="match status" value="3"/>
</dbReference>
<dbReference type="Gene3D" id="3.30.65.10">
    <property type="entry name" value="Bacterial Topoisomerase I, domain 1"/>
    <property type="match status" value="3"/>
</dbReference>
<evidence type="ECO:0000256" key="10">
    <source>
        <dbReference type="ARBA" id="ARBA00023235"/>
    </source>
</evidence>
<evidence type="ECO:0000256" key="3">
    <source>
        <dbReference type="ARBA" id="ARBA00012891"/>
    </source>
</evidence>
<reference evidence="18" key="3">
    <citation type="submission" date="2023-05" db="EMBL/GenBank/DDBJ databases">
        <authorList>
            <person name="Smith C.H."/>
        </authorList>
    </citation>
    <scope>NUCLEOTIDE SEQUENCE</scope>
    <source>
        <strain evidence="18">CHS0354</strain>
        <tissue evidence="18">Mantle</tissue>
    </source>
</reference>
<dbReference type="CDD" id="cd00186">
    <property type="entry name" value="TOP1Ac"/>
    <property type="match status" value="1"/>
</dbReference>
<dbReference type="SMART" id="SM00493">
    <property type="entry name" value="TOPRIM"/>
    <property type="match status" value="1"/>
</dbReference>
<dbReference type="InterPro" id="IPR013825">
    <property type="entry name" value="Topo_IA_cen_sub2"/>
</dbReference>
<evidence type="ECO:0000256" key="11">
    <source>
        <dbReference type="ARBA" id="ARBA00030003"/>
    </source>
</evidence>
<evidence type="ECO:0000256" key="6">
    <source>
        <dbReference type="ARBA" id="ARBA00022833"/>
    </source>
</evidence>
<name>A0AAE0T754_9BIVA</name>
<dbReference type="CDD" id="cd03363">
    <property type="entry name" value="TOPRIM_TopoIA_TopoI"/>
    <property type="match status" value="1"/>
</dbReference>
<dbReference type="Pfam" id="PF01131">
    <property type="entry name" value="Topoisom_bac"/>
    <property type="match status" value="2"/>
</dbReference>
<organism evidence="18 19">
    <name type="scientific">Potamilus streckersoni</name>
    <dbReference type="NCBI Taxonomy" id="2493646"/>
    <lineage>
        <taxon>Eukaryota</taxon>
        <taxon>Metazoa</taxon>
        <taxon>Spiralia</taxon>
        <taxon>Lophotrochozoa</taxon>
        <taxon>Mollusca</taxon>
        <taxon>Bivalvia</taxon>
        <taxon>Autobranchia</taxon>
        <taxon>Heteroconchia</taxon>
        <taxon>Palaeoheterodonta</taxon>
        <taxon>Unionida</taxon>
        <taxon>Unionoidea</taxon>
        <taxon>Unionidae</taxon>
        <taxon>Ambleminae</taxon>
        <taxon>Lampsilini</taxon>
        <taxon>Potamilus</taxon>
    </lineage>
</organism>
<evidence type="ECO:0000259" key="16">
    <source>
        <dbReference type="PROSITE" id="PS50880"/>
    </source>
</evidence>
<dbReference type="GO" id="GO:0005694">
    <property type="term" value="C:chromosome"/>
    <property type="evidence" value="ECO:0007669"/>
    <property type="project" value="InterPro"/>
</dbReference>
<dbReference type="GO" id="GO:0003677">
    <property type="term" value="F:DNA binding"/>
    <property type="evidence" value="ECO:0007669"/>
    <property type="project" value="UniProtKB-KW"/>
</dbReference>
<keyword evidence="6" id="KW-0862">Zinc</keyword>
<evidence type="ECO:0000256" key="7">
    <source>
        <dbReference type="ARBA" id="ARBA00022842"/>
    </source>
</evidence>
<dbReference type="InterPro" id="IPR000380">
    <property type="entry name" value="Topo_IA"/>
</dbReference>
<dbReference type="Gene3D" id="1.10.460.10">
    <property type="entry name" value="Topoisomerase I, domain 2"/>
    <property type="match status" value="2"/>
</dbReference>
<evidence type="ECO:0000256" key="8">
    <source>
        <dbReference type="ARBA" id="ARBA00023029"/>
    </source>
</evidence>
<dbReference type="SUPFAM" id="SSF57783">
    <property type="entry name" value="Zinc beta-ribbon"/>
    <property type="match status" value="3"/>
</dbReference>
<evidence type="ECO:0000256" key="14">
    <source>
        <dbReference type="ARBA" id="ARBA00032877"/>
    </source>
</evidence>
<dbReference type="EMBL" id="JAEAOA010000085">
    <property type="protein sequence ID" value="KAK3605019.1"/>
    <property type="molecule type" value="Genomic_DNA"/>
</dbReference>
<evidence type="ECO:0000256" key="4">
    <source>
        <dbReference type="ARBA" id="ARBA00022723"/>
    </source>
</evidence>
<dbReference type="PROSITE" id="PS52039">
    <property type="entry name" value="TOPO_IA_2"/>
    <property type="match status" value="1"/>
</dbReference>
<evidence type="ECO:0000256" key="1">
    <source>
        <dbReference type="ARBA" id="ARBA00000213"/>
    </source>
</evidence>
<dbReference type="PANTHER" id="PTHR42785">
    <property type="entry name" value="DNA TOPOISOMERASE, TYPE IA, CORE"/>
    <property type="match status" value="1"/>
</dbReference>
<dbReference type="SMART" id="SM00437">
    <property type="entry name" value="TOP1Ac"/>
    <property type="match status" value="1"/>
</dbReference>
<evidence type="ECO:0000256" key="13">
    <source>
        <dbReference type="ARBA" id="ARBA00032235"/>
    </source>
</evidence>
<feature type="domain" description="Toprim" evidence="16">
    <location>
        <begin position="34"/>
        <end position="144"/>
    </location>
</feature>
<dbReference type="PRINTS" id="PR00417">
    <property type="entry name" value="PRTPISMRASEI"/>
</dbReference>
<dbReference type="AlphaFoldDB" id="A0AAE0T754"/>
<dbReference type="Pfam" id="PF01751">
    <property type="entry name" value="Toprim"/>
    <property type="match status" value="1"/>
</dbReference>
<dbReference type="Gene3D" id="1.10.290.10">
    <property type="entry name" value="Topoisomerase I, domain 4"/>
    <property type="match status" value="2"/>
</dbReference>
<keyword evidence="10" id="KW-0413">Isomerase</keyword>
<comment type="caution">
    <text evidence="18">The sequence shown here is derived from an EMBL/GenBank/DDBJ whole genome shotgun (WGS) entry which is preliminary data.</text>
</comment>
<dbReference type="InterPro" id="IPR003601">
    <property type="entry name" value="Topo_IA_2"/>
</dbReference>
<keyword evidence="8" id="KW-0799">Topoisomerase</keyword>
<keyword evidence="7" id="KW-0460">Magnesium</keyword>
<keyword evidence="19" id="KW-1185">Reference proteome</keyword>
<reference evidence="18" key="2">
    <citation type="journal article" date="2021" name="Genome Biol. Evol.">
        <title>Developing a high-quality reference genome for a parasitic bivalve with doubly uniparental inheritance (Bivalvia: Unionida).</title>
        <authorList>
            <person name="Smith C.H."/>
        </authorList>
    </citation>
    <scope>NUCLEOTIDE SEQUENCE</scope>
    <source>
        <strain evidence="18">CHS0354</strain>
        <tissue evidence="18">Mantle</tissue>
    </source>
</reference>
<dbReference type="InterPro" id="IPR013824">
    <property type="entry name" value="Topo_IA_cen_sub1"/>
</dbReference>
<dbReference type="GO" id="GO:0006265">
    <property type="term" value="P:DNA topological change"/>
    <property type="evidence" value="ECO:0007669"/>
    <property type="project" value="InterPro"/>
</dbReference>
<dbReference type="InterPro" id="IPR003602">
    <property type="entry name" value="Topo_IA_DNA-bd_dom"/>
</dbReference>
<evidence type="ECO:0000256" key="12">
    <source>
        <dbReference type="ARBA" id="ARBA00031985"/>
    </source>
</evidence>